<comment type="caution">
    <text evidence="2">The sequence shown here is derived from an EMBL/GenBank/DDBJ whole genome shotgun (WGS) entry which is preliminary data.</text>
</comment>
<organism evidence="2 3">
    <name type="scientific">Spirosoma sordidisoli</name>
    <dbReference type="NCBI Taxonomy" id="2502893"/>
    <lineage>
        <taxon>Bacteria</taxon>
        <taxon>Pseudomonadati</taxon>
        <taxon>Bacteroidota</taxon>
        <taxon>Cytophagia</taxon>
        <taxon>Cytophagales</taxon>
        <taxon>Cytophagaceae</taxon>
        <taxon>Spirosoma</taxon>
    </lineage>
</organism>
<dbReference type="RefSeq" id="WP_129599693.1">
    <property type="nucleotide sequence ID" value="NZ_SBLB01000001.1"/>
</dbReference>
<dbReference type="PROSITE" id="PS50006">
    <property type="entry name" value="FHA_DOMAIN"/>
    <property type="match status" value="1"/>
</dbReference>
<evidence type="ECO:0000313" key="2">
    <source>
        <dbReference type="EMBL" id="RYC71017.1"/>
    </source>
</evidence>
<dbReference type="AlphaFoldDB" id="A0A4Q2UMY4"/>
<dbReference type="Gene3D" id="2.60.200.20">
    <property type="match status" value="1"/>
</dbReference>
<sequence length="201" mass="22498">MTGFKTTLITCHQCARRIMVRAADAERGSIVCSHLGCGAINTLQTTFQYDERLVQGLPGFGKLVCQRDPTQVYPLQFGDNVIGTANTCTVQVERFMHGGQCFVSRRHCTLTVTFDPWAGQLRYLLQDGVADPQQPDTRQYSLNGTQLNQVSIRKTELIDVADQALITLGGADQFRLIHFSIPQPMLDSYRIELAFNPDRTQ</sequence>
<feature type="domain" description="FHA" evidence="1">
    <location>
        <begin position="80"/>
        <end position="152"/>
    </location>
</feature>
<evidence type="ECO:0000313" key="3">
    <source>
        <dbReference type="Proteomes" id="UP000290407"/>
    </source>
</evidence>
<dbReference type="Proteomes" id="UP000290407">
    <property type="component" value="Unassembled WGS sequence"/>
</dbReference>
<dbReference type="Pfam" id="PF00498">
    <property type="entry name" value="FHA"/>
    <property type="match status" value="1"/>
</dbReference>
<dbReference type="InterPro" id="IPR008984">
    <property type="entry name" value="SMAD_FHA_dom_sf"/>
</dbReference>
<evidence type="ECO:0000259" key="1">
    <source>
        <dbReference type="PROSITE" id="PS50006"/>
    </source>
</evidence>
<protein>
    <submittedName>
        <fullName evidence="2">FHA domain-containing protein</fullName>
    </submittedName>
</protein>
<dbReference type="InterPro" id="IPR000253">
    <property type="entry name" value="FHA_dom"/>
</dbReference>
<dbReference type="SUPFAM" id="SSF49879">
    <property type="entry name" value="SMAD/FHA domain"/>
    <property type="match status" value="1"/>
</dbReference>
<reference evidence="2 3" key="1">
    <citation type="submission" date="2019-01" db="EMBL/GenBank/DDBJ databases">
        <title>Spirosoma flava sp. nov., a propanil-degrading bacterium isolated from herbicide-contaminated soil.</title>
        <authorList>
            <person name="Zhang L."/>
            <person name="Jiang J.-D."/>
        </authorList>
    </citation>
    <scope>NUCLEOTIDE SEQUENCE [LARGE SCALE GENOMIC DNA]</scope>
    <source>
        <strain evidence="2 3">TY50</strain>
    </source>
</reference>
<proteinExistence type="predicted"/>
<keyword evidence="3" id="KW-1185">Reference proteome</keyword>
<name>A0A4Q2UMY4_9BACT</name>
<dbReference type="CDD" id="cd00060">
    <property type="entry name" value="FHA"/>
    <property type="match status" value="1"/>
</dbReference>
<accession>A0A4Q2UMY4</accession>
<gene>
    <name evidence="2" type="ORF">EQG79_02395</name>
</gene>
<dbReference type="EMBL" id="SBLB01000001">
    <property type="protein sequence ID" value="RYC71017.1"/>
    <property type="molecule type" value="Genomic_DNA"/>
</dbReference>